<dbReference type="EMBL" id="JAGTJQ010000010">
    <property type="protein sequence ID" value="KAH7020839.1"/>
    <property type="molecule type" value="Genomic_DNA"/>
</dbReference>
<dbReference type="RefSeq" id="XP_046007040.1">
    <property type="nucleotide sequence ID" value="XM_046151079.1"/>
</dbReference>
<name>A0A9P8XVC5_9PEZI</name>
<dbReference type="Proteomes" id="UP000756346">
    <property type="component" value="Unassembled WGS sequence"/>
</dbReference>
<protein>
    <submittedName>
        <fullName evidence="2">Heterokaryon incompatibility protein-domain-containing protein</fullName>
    </submittedName>
</protein>
<evidence type="ECO:0000313" key="3">
    <source>
        <dbReference type="Proteomes" id="UP000756346"/>
    </source>
</evidence>
<dbReference type="InterPro" id="IPR010730">
    <property type="entry name" value="HET"/>
</dbReference>
<accession>A0A9P8XVC5</accession>
<sequence length="603" mass="68281">MDSMSGSTDSPETFQLIKEWIMECNNDHESCRAERPQHLVLPTRLLYVRSGKLWLKDGKDVLSGQQIPGIACNDETAECQPPPYLAVSYRWGTGSPPQRNAAQDTRPMQLTTAREQSLRGGVSKSCLPRTLQDVCTITERLGYQYLWIDRLCIKQEPEYWAHEASQMATVYKNAALVISASCAAGEDSGCFRTQRARGGGFLPLFLKPSAPLTSRFFITDSSDSEVPRRYESDSSDIEELPSTFALECDLYSDQDRANGRLGHLRDRGWVLQERIFARRIAYFARDQVFWECSGAQGCEQSPSMMRYVGDDRERLAGLVGLGEHNVWPWHRIVEEYTPLALTNSLDRLPALSALAREFRDVQRGDVPDEAYWAGLWKSTFIIDLCWSSADSGRPGPESYTAPSWSWASRLGEVSYQFTFRIEQHEQLIRKYLGCLTDVNLECDPNDKFGRVSNGWIRVRGFVRKINISLIRESSTSAEFSVTEAEGRSLDSHFGFDPRFDFEVGDKLRVNGSPSSVVCLPLCEIGDIDRSTPPLNIYCLVLLPIKEAGRLGARTSEKPLHCRHTEETGSIEYQRIGLCILKPRDFHAFQAWIAECPERHVVIR</sequence>
<dbReference type="PANTHER" id="PTHR33112:SF16">
    <property type="entry name" value="HETEROKARYON INCOMPATIBILITY DOMAIN-CONTAINING PROTEIN"/>
    <property type="match status" value="1"/>
</dbReference>
<evidence type="ECO:0000313" key="2">
    <source>
        <dbReference type="EMBL" id="KAH7020839.1"/>
    </source>
</evidence>
<proteinExistence type="predicted"/>
<keyword evidence="3" id="KW-1185">Reference proteome</keyword>
<comment type="caution">
    <text evidence="2">The sequence shown here is derived from an EMBL/GenBank/DDBJ whole genome shotgun (WGS) entry which is preliminary data.</text>
</comment>
<dbReference type="GeneID" id="70180625"/>
<evidence type="ECO:0000259" key="1">
    <source>
        <dbReference type="Pfam" id="PF06985"/>
    </source>
</evidence>
<gene>
    <name evidence="2" type="ORF">B0I36DRAFT_25826</name>
</gene>
<dbReference type="AlphaFoldDB" id="A0A9P8XVC5"/>
<feature type="domain" description="Heterokaryon incompatibility" evidence="1">
    <location>
        <begin position="84"/>
        <end position="273"/>
    </location>
</feature>
<reference evidence="2" key="1">
    <citation type="journal article" date="2021" name="Nat. Commun.">
        <title>Genetic determinants of endophytism in the Arabidopsis root mycobiome.</title>
        <authorList>
            <person name="Mesny F."/>
            <person name="Miyauchi S."/>
            <person name="Thiergart T."/>
            <person name="Pickel B."/>
            <person name="Atanasova L."/>
            <person name="Karlsson M."/>
            <person name="Huettel B."/>
            <person name="Barry K.W."/>
            <person name="Haridas S."/>
            <person name="Chen C."/>
            <person name="Bauer D."/>
            <person name="Andreopoulos W."/>
            <person name="Pangilinan J."/>
            <person name="LaButti K."/>
            <person name="Riley R."/>
            <person name="Lipzen A."/>
            <person name="Clum A."/>
            <person name="Drula E."/>
            <person name="Henrissat B."/>
            <person name="Kohler A."/>
            <person name="Grigoriev I.V."/>
            <person name="Martin F.M."/>
            <person name="Hacquard S."/>
        </authorList>
    </citation>
    <scope>NUCLEOTIDE SEQUENCE</scope>
    <source>
        <strain evidence="2">MPI-CAGE-CH-0230</strain>
    </source>
</reference>
<dbReference type="OrthoDB" id="2958217at2759"/>
<dbReference type="PANTHER" id="PTHR33112">
    <property type="entry name" value="DOMAIN PROTEIN, PUTATIVE-RELATED"/>
    <property type="match status" value="1"/>
</dbReference>
<organism evidence="2 3">
    <name type="scientific">Microdochium trichocladiopsis</name>
    <dbReference type="NCBI Taxonomy" id="1682393"/>
    <lineage>
        <taxon>Eukaryota</taxon>
        <taxon>Fungi</taxon>
        <taxon>Dikarya</taxon>
        <taxon>Ascomycota</taxon>
        <taxon>Pezizomycotina</taxon>
        <taxon>Sordariomycetes</taxon>
        <taxon>Xylariomycetidae</taxon>
        <taxon>Xylariales</taxon>
        <taxon>Microdochiaceae</taxon>
        <taxon>Microdochium</taxon>
    </lineage>
</organism>
<dbReference type="Pfam" id="PF06985">
    <property type="entry name" value="HET"/>
    <property type="match status" value="1"/>
</dbReference>